<gene>
    <name evidence="5" type="ORF">DAKH74_018880</name>
</gene>
<dbReference type="InterPro" id="IPR016639">
    <property type="entry name" value="GST_Omega/GSH"/>
</dbReference>
<feature type="site" description="Lowers pKa of active site Cys" evidence="3">
    <location>
        <position position="283"/>
    </location>
</feature>
<dbReference type="AlphaFoldDB" id="A0AAV5RVY2"/>
<evidence type="ECO:0000256" key="2">
    <source>
        <dbReference type="PIRSR" id="PIRSR015753-2"/>
    </source>
</evidence>
<organism evidence="5 6">
    <name type="scientific">Maudiozyma humilis</name>
    <name type="common">Sour dough yeast</name>
    <name type="synonym">Kazachstania humilis</name>
    <dbReference type="NCBI Taxonomy" id="51915"/>
    <lineage>
        <taxon>Eukaryota</taxon>
        <taxon>Fungi</taxon>
        <taxon>Dikarya</taxon>
        <taxon>Ascomycota</taxon>
        <taxon>Saccharomycotina</taxon>
        <taxon>Saccharomycetes</taxon>
        <taxon>Saccharomycetales</taxon>
        <taxon>Saccharomycetaceae</taxon>
        <taxon>Maudiozyma</taxon>
    </lineage>
</organism>
<dbReference type="GO" id="GO:0004364">
    <property type="term" value="F:glutathione transferase activity"/>
    <property type="evidence" value="ECO:0007669"/>
    <property type="project" value="InterPro"/>
</dbReference>
<dbReference type="Proteomes" id="UP001377567">
    <property type="component" value="Unassembled WGS sequence"/>
</dbReference>
<name>A0AAV5RVY2_MAUHU</name>
<sequence>MSQAITSFNETISKDHPVYTPEKGRYWLYAAGGCPYASRTLAARELKGLSKIIGVSFTHWQIGEGGLHFLEADPKEMGDKAYTVDGGMQSFKDDTSTPLGDIPDDSARLFVDGSFDPNNGAKTLRELYSIACPEYSGAFSVPVLWDTKTKTIVNNDSGEIIRILNSSFNEFVDAEHSVDLAPKDLIPELDAYNQWMGPNVNSGVYKVGLATSQSVFEEQTVNLYESLDQVEAKLKGVYDDLVAKYGTDNNESAVLKHYFLFANHITDTDIRLYTTIIRFDSIYVDHFTCNFKTIREDYPYISKWVRNLYWNYPAFRRTTSFNQIKLFYTRSKKLIPTVVLTPLGPKADIPRL</sequence>
<evidence type="ECO:0000256" key="1">
    <source>
        <dbReference type="PIRSR" id="PIRSR015753-1"/>
    </source>
</evidence>
<dbReference type="CDD" id="cd03190">
    <property type="entry name" value="GST_C_Omega_like"/>
    <property type="match status" value="1"/>
</dbReference>
<keyword evidence="6" id="KW-1185">Reference proteome</keyword>
<dbReference type="Pfam" id="PF13410">
    <property type="entry name" value="GST_C_2"/>
    <property type="match status" value="1"/>
</dbReference>
<dbReference type="Pfam" id="PF13409">
    <property type="entry name" value="GST_N_2"/>
    <property type="match status" value="1"/>
</dbReference>
<dbReference type="PIRSF" id="PIRSF015753">
    <property type="entry name" value="GST"/>
    <property type="match status" value="1"/>
</dbReference>
<proteinExistence type="predicted"/>
<dbReference type="InterPro" id="IPR036282">
    <property type="entry name" value="Glutathione-S-Trfase_C_sf"/>
</dbReference>
<feature type="active site" description="Proton donor/acceptor" evidence="1">
    <location>
        <position position="205"/>
    </location>
</feature>
<protein>
    <recommendedName>
        <fullName evidence="4">GST N-terminal domain-containing protein</fullName>
    </recommendedName>
</protein>
<dbReference type="SUPFAM" id="SSF52833">
    <property type="entry name" value="Thioredoxin-like"/>
    <property type="match status" value="1"/>
</dbReference>
<feature type="domain" description="GST N-terminal" evidence="4">
    <location>
        <begin position="34"/>
        <end position="166"/>
    </location>
</feature>
<dbReference type="SUPFAM" id="SSF47616">
    <property type="entry name" value="GST C-terminal domain-like"/>
    <property type="match status" value="1"/>
</dbReference>
<dbReference type="Gene3D" id="1.20.1050.10">
    <property type="match status" value="1"/>
</dbReference>
<feature type="site" description="Lowers pKa of active site Cys" evidence="3">
    <location>
        <position position="328"/>
    </location>
</feature>
<feature type="active site" description="Nucleophile" evidence="1">
    <location>
        <position position="34"/>
    </location>
</feature>
<dbReference type="PANTHER" id="PTHR32419:SF6">
    <property type="entry name" value="GLUTATHIONE S-TRANSFERASE OMEGA-LIKE 1-RELATED"/>
    <property type="match status" value="1"/>
</dbReference>
<dbReference type="InterPro" id="IPR036249">
    <property type="entry name" value="Thioredoxin-like_sf"/>
</dbReference>
<accession>A0AAV5RVY2</accession>
<dbReference type="InterPro" id="IPR047047">
    <property type="entry name" value="GST_Omega-like_C"/>
</dbReference>
<evidence type="ECO:0000259" key="4">
    <source>
        <dbReference type="Pfam" id="PF13409"/>
    </source>
</evidence>
<dbReference type="GO" id="GO:0005737">
    <property type="term" value="C:cytoplasm"/>
    <property type="evidence" value="ECO:0007669"/>
    <property type="project" value="TreeGrafter"/>
</dbReference>
<reference evidence="5 6" key="1">
    <citation type="journal article" date="2023" name="Elife">
        <title>Identification of key yeast species and microbe-microbe interactions impacting larval growth of Drosophila in the wild.</title>
        <authorList>
            <person name="Mure A."/>
            <person name="Sugiura Y."/>
            <person name="Maeda R."/>
            <person name="Honda K."/>
            <person name="Sakurai N."/>
            <person name="Takahashi Y."/>
            <person name="Watada M."/>
            <person name="Katoh T."/>
            <person name="Gotoh A."/>
            <person name="Gotoh Y."/>
            <person name="Taniguchi I."/>
            <person name="Nakamura K."/>
            <person name="Hayashi T."/>
            <person name="Katayama T."/>
            <person name="Uemura T."/>
            <person name="Hattori Y."/>
        </authorList>
    </citation>
    <scope>NUCLEOTIDE SEQUENCE [LARGE SCALE GENOMIC DNA]</scope>
    <source>
        <strain evidence="5 6">KH-74</strain>
    </source>
</reference>
<dbReference type="InterPro" id="IPR004045">
    <property type="entry name" value="Glutathione_S-Trfase_N"/>
</dbReference>
<feature type="binding site" evidence="2">
    <location>
        <begin position="156"/>
        <end position="157"/>
    </location>
    <ligand>
        <name>glutathione</name>
        <dbReference type="ChEBI" id="CHEBI:57925"/>
    </ligand>
</feature>
<comment type="caution">
    <text evidence="5">The sequence shown here is derived from an EMBL/GenBank/DDBJ whole genome shotgun (WGS) entry which is preliminary data.</text>
</comment>
<evidence type="ECO:0000256" key="3">
    <source>
        <dbReference type="PIRSR" id="PIRSR015753-3"/>
    </source>
</evidence>
<evidence type="ECO:0000313" key="6">
    <source>
        <dbReference type="Proteomes" id="UP001377567"/>
    </source>
</evidence>
<dbReference type="PANTHER" id="PTHR32419">
    <property type="entry name" value="GLUTATHIONYL-HYDROQUINONE REDUCTASE"/>
    <property type="match status" value="1"/>
</dbReference>
<dbReference type="Gene3D" id="3.40.30.10">
    <property type="entry name" value="Glutaredoxin"/>
    <property type="match status" value="1"/>
</dbReference>
<evidence type="ECO:0000313" key="5">
    <source>
        <dbReference type="EMBL" id="GMM55272.1"/>
    </source>
</evidence>
<dbReference type="EMBL" id="BTGD01000005">
    <property type="protein sequence ID" value="GMM55272.1"/>
    <property type="molecule type" value="Genomic_DNA"/>
</dbReference>